<protein>
    <submittedName>
        <fullName evidence="1">Uncharacterized protein</fullName>
    </submittedName>
</protein>
<evidence type="ECO:0000313" key="2">
    <source>
        <dbReference type="Proteomes" id="UP001281147"/>
    </source>
</evidence>
<accession>A0ACC3NFP8</accession>
<sequence>MQAVLCNSFATTSNWLNNFIIGLITPPIIEGTRGFGAYTFFAIFCGLSAVWAFLAVPETKGRSLEDMDKVFGDNAGEADVQRRSAIMRELKAQAVPTGLEK</sequence>
<organism evidence="1 2">
    <name type="scientific">Vermiconidia calcicola</name>
    <dbReference type="NCBI Taxonomy" id="1690605"/>
    <lineage>
        <taxon>Eukaryota</taxon>
        <taxon>Fungi</taxon>
        <taxon>Dikarya</taxon>
        <taxon>Ascomycota</taxon>
        <taxon>Pezizomycotina</taxon>
        <taxon>Dothideomycetes</taxon>
        <taxon>Dothideomycetidae</taxon>
        <taxon>Mycosphaerellales</taxon>
        <taxon>Extremaceae</taxon>
        <taxon>Vermiconidia</taxon>
    </lineage>
</organism>
<keyword evidence="2" id="KW-1185">Reference proteome</keyword>
<dbReference type="Proteomes" id="UP001281147">
    <property type="component" value="Unassembled WGS sequence"/>
</dbReference>
<dbReference type="EMBL" id="JAUTXU010000044">
    <property type="protein sequence ID" value="KAK3716144.1"/>
    <property type="molecule type" value="Genomic_DNA"/>
</dbReference>
<gene>
    <name evidence="1" type="ORF">LTR37_006589</name>
</gene>
<proteinExistence type="predicted"/>
<comment type="caution">
    <text evidence="1">The sequence shown here is derived from an EMBL/GenBank/DDBJ whole genome shotgun (WGS) entry which is preliminary data.</text>
</comment>
<name>A0ACC3NFP8_9PEZI</name>
<evidence type="ECO:0000313" key="1">
    <source>
        <dbReference type="EMBL" id="KAK3716144.1"/>
    </source>
</evidence>
<reference evidence="1" key="1">
    <citation type="submission" date="2023-07" db="EMBL/GenBank/DDBJ databases">
        <title>Black Yeasts Isolated from many extreme environments.</title>
        <authorList>
            <person name="Coleine C."/>
            <person name="Stajich J.E."/>
            <person name="Selbmann L."/>
        </authorList>
    </citation>
    <scope>NUCLEOTIDE SEQUENCE</scope>
    <source>
        <strain evidence="1">CCFEE 5714</strain>
    </source>
</reference>